<evidence type="ECO:0008006" key="3">
    <source>
        <dbReference type="Google" id="ProtNLM"/>
    </source>
</evidence>
<dbReference type="HOGENOM" id="CLU_2913823_0_0_7"/>
<protein>
    <recommendedName>
        <fullName evidence="3">HEPN domain-containing protein</fullName>
    </recommendedName>
</protein>
<evidence type="ECO:0000313" key="2">
    <source>
        <dbReference type="Proteomes" id="UP000019140"/>
    </source>
</evidence>
<gene>
    <name evidence="1" type="ORF">ETSY2_23110</name>
</gene>
<reference evidence="1 2" key="1">
    <citation type="journal article" date="2014" name="Nature">
        <title>An environmental bacterial taxon with a large and distinct metabolic repertoire.</title>
        <authorList>
            <person name="Wilson M.C."/>
            <person name="Mori T."/>
            <person name="Ruckert C."/>
            <person name="Uria A.R."/>
            <person name="Helf M.J."/>
            <person name="Takada K."/>
            <person name="Gernert C."/>
            <person name="Steffens U.A."/>
            <person name="Heycke N."/>
            <person name="Schmitt S."/>
            <person name="Rinke C."/>
            <person name="Helfrich E.J."/>
            <person name="Brachmann A.O."/>
            <person name="Gurgui C."/>
            <person name="Wakimoto T."/>
            <person name="Kracht M."/>
            <person name="Crusemann M."/>
            <person name="Hentschel U."/>
            <person name="Abe I."/>
            <person name="Matsunaga S."/>
            <person name="Kalinowski J."/>
            <person name="Takeyama H."/>
            <person name="Piel J."/>
        </authorList>
    </citation>
    <scope>NUCLEOTIDE SEQUENCE [LARGE SCALE GENOMIC DNA]</scope>
    <source>
        <strain evidence="2">TSY2</strain>
    </source>
</reference>
<dbReference type="EMBL" id="AZHX01000957">
    <property type="protein sequence ID" value="ETX05408.1"/>
    <property type="molecule type" value="Genomic_DNA"/>
</dbReference>
<dbReference type="Proteomes" id="UP000019140">
    <property type="component" value="Unassembled WGS sequence"/>
</dbReference>
<name>W4M5F4_9BACT</name>
<evidence type="ECO:0000313" key="1">
    <source>
        <dbReference type="EMBL" id="ETX05408.1"/>
    </source>
</evidence>
<accession>W4M5F4</accession>
<proteinExistence type="predicted"/>
<organism evidence="1 2">
    <name type="scientific">Candidatus Entotheonella gemina</name>
    <dbReference type="NCBI Taxonomy" id="1429439"/>
    <lineage>
        <taxon>Bacteria</taxon>
        <taxon>Pseudomonadati</taxon>
        <taxon>Nitrospinota/Tectimicrobiota group</taxon>
        <taxon>Candidatus Tectimicrobiota</taxon>
        <taxon>Candidatus Entotheonellia</taxon>
        <taxon>Candidatus Entotheonellales</taxon>
        <taxon>Candidatus Entotheonellaceae</taxon>
        <taxon>Candidatus Entotheonella</taxon>
    </lineage>
</organism>
<keyword evidence="2" id="KW-1185">Reference proteome</keyword>
<sequence>MTFPWVEYLEVADALLTNRGTFAQEEASCRASISRACYAVCCAARNHAVNTEGLQLGRKRG</sequence>
<comment type="caution">
    <text evidence="1">The sequence shown here is derived from an EMBL/GenBank/DDBJ whole genome shotgun (WGS) entry which is preliminary data.</text>
</comment>
<dbReference type="AlphaFoldDB" id="W4M5F4"/>